<sequence length="169" mass="16900">MRRTAAAVVLAAALSLTGCSIPSTGPDGAGEPGTVDAPPEPLGTEAAGEQFLQVVGPYDGVVAQFQEAVDSEAPLEQQTGLASAVAAALRAKAEGLHQAAWPEEVAADAHALAGSVQQAAGHWEGAAAAESRKELMKHVDQAMELDDGGAEDAIREALGLPAGEGNGKG</sequence>
<dbReference type="RefSeq" id="WP_207275152.1">
    <property type="nucleotide sequence ID" value="NZ_JAFMPK010000036.1"/>
</dbReference>
<evidence type="ECO:0000256" key="1">
    <source>
        <dbReference type="SAM" id="MobiDB-lite"/>
    </source>
</evidence>
<reference evidence="3 4" key="1">
    <citation type="submission" date="2021-03" db="EMBL/GenBank/DDBJ databases">
        <authorList>
            <person name="Xin L."/>
        </authorList>
    </citation>
    <scope>NUCLEOTIDE SEQUENCE [LARGE SCALE GENOMIC DNA]</scope>
    <source>
        <strain evidence="3 4">XHU 5031</strain>
    </source>
</reference>
<evidence type="ECO:0000256" key="2">
    <source>
        <dbReference type="SAM" id="SignalP"/>
    </source>
</evidence>
<name>A0ABS3IAV3_9MICO</name>
<protein>
    <recommendedName>
        <fullName evidence="5">Lipoprotein</fullName>
    </recommendedName>
</protein>
<dbReference type="Proteomes" id="UP000664617">
    <property type="component" value="Unassembled WGS sequence"/>
</dbReference>
<dbReference type="PROSITE" id="PS51257">
    <property type="entry name" value="PROKAR_LIPOPROTEIN"/>
    <property type="match status" value="1"/>
</dbReference>
<evidence type="ECO:0000313" key="4">
    <source>
        <dbReference type="Proteomes" id="UP000664617"/>
    </source>
</evidence>
<feature type="signal peptide" evidence="2">
    <location>
        <begin position="1"/>
        <end position="29"/>
    </location>
</feature>
<comment type="caution">
    <text evidence="3">The sequence shown here is derived from an EMBL/GenBank/DDBJ whole genome shotgun (WGS) entry which is preliminary data.</text>
</comment>
<feature type="region of interest" description="Disordered" evidence="1">
    <location>
        <begin position="21"/>
        <end position="43"/>
    </location>
</feature>
<evidence type="ECO:0000313" key="3">
    <source>
        <dbReference type="EMBL" id="MBO0609182.1"/>
    </source>
</evidence>
<proteinExistence type="predicted"/>
<feature type="chain" id="PRO_5047172155" description="Lipoprotein" evidence="2">
    <location>
        <begin position="30"/>
        <end position="169"/>
    </location>
</feature>
<evidence type="ECO:0008006" key="5">
    <source>
        <dbReference type="Google" id="ProtNLM"/>
    </source>
</evidence>
<reference evidence="4" key="2">
    <citation type="submission" date="2023-07" db="EMBL/GenBank/DDBJ databases">
        <title>Myceligenerans salitolerans sp. nov., a halotolerant actinomycete isolated from a salt lake in Xinjiang, China.</title>
        <authorList>
            <person name="Guan T."/>
        </authorList>
    </citation>
    <scope>NUCLEOTIDE SEQUENCE [LARGE SCALE GENOMIC DNA]</scope>
    <source>
        <strain evidence="4">XHU 5031</strain>
    </source>
</reference>
<accession>A0ABS3IAV3</accession>
<dbReference type="EMBL" id="JAFMPK010000036">
    <property type="protein sequence ID" value="MBO0609182.1"/>
    <property type="molecule type" value="Genomic_DNA"/>
</dbReference>
<keyword evidence="4" id="KW-1185">Reference proteome</keyword>
<gene>
    <name evidence="3" type="ORF">J0911_09070</name>
</gene>
<organism evidence="3 4">
    <name type="scientific">Myceligenerans salitolerans</name>
    <dbReference type="NCBI Taxonomy" id="1230528"/>
    <lineage>
        <taxon>Bacteria</taxon>
        <taxon>Bacillati</taxon>
        <taxon>Actinomycetota</taxon>
        <taxon>Actinomycetes</taxon>
        <taxon>Micrococcales</taxon>
        <taxon>Promicromonosporaceae</taxon>
        <taxon>Myceligenerans</taxon>
    </lineage>
</organism>
<keyword evidence="2" id="KW-0732">Signal</keyword>